<dbReference type="GO" id="GO:0003700">
    <property type="term" value="F:DNA-binding transcription factor activity"/>
    <property type="evidence" value="ECO:0007669"/>
    <property type="project" value="InterPro"/>
</dbReference>
<accession>A0A5Q2RSJ5</accession>
<dbReference type="AlphaFoldDB" id="A0A5Q2RSJ5"/>
<gene>
    <name evidence="2" type="ORF">GH723_15960</name>
</gene>
<reference evidence="2 3" key="1">
    <citation type="submission" date="2019-11" db="EMBL/GenBank/DDBJ databases">
        <authorList>
            <person name="He Y."/>
        </authorList>
    </citation>
    <scope>NUCLEOTIDE SEQUENCE [LARGE SCALE GENOMIC DNA]</scope>
    <source>
        <strain evidence="2 3">SCSIO 58843</strain>
    </source>
</reference>
<dbReference type="InterPro" id="IPR039422">
    <property type="entry name" value="MarR/SlyA-like"/>
</dbReference>
<sequence length="134" mass="14381">MDQLERELRAEHGLTLADYEILVHLSEAPERRLRMADLADAASVSRSRLTHRVDRMTAQGLVERAPCPTDRRGTFAVLTPAGFSVIEAAAPTHVAGVRRYVVDPLDPAVLDAAGGALGTVAAAIRAAAEEQDQE</sequence>
<evidence type="ECO:0000313" key="2">
    <source>
        <dbReference type="EMBL" id="QGG97157.1"/>
    </source>
</evidence>
<dbReference type="PROSITE" id="PS50995">
    <property type="entry name" value="HTH_MARR_2"/>
    <property type="match status" value="1"/>
</dbReference>
<dbReference type="PANTHER" id="PTHR33164">
    <property type="entry name" value="TRANSCRIPTIONAL REGULATOR, MARR FAMILY"/>
    <property type="match status" value="1"/>
</dbReference>
<evidence type="ECO:0000259" key="1">
    <source>
        <dbReference type="PROSITE" id="PS50995"/>
    </source>
</evidence>
<dbReference type="Pfam" id="PF12802">
    <property type="entry name" value="MarR_2"/>
    <property type="match status" value="1"/>
</dbReference>
<dbReference type="GO" id="GO:0006950">
    <property type="term" value="P:response to stress"/>
    <property type="evidence" value="ECO:0007669"/>
    <property type="project" value="TreeGrafter"/>
</dbReference>
<dbReference type="InterPro" id="IPR000835">
    <property type="entry name" value="HTH_MarR-typ"/>
</dbReference>
<dbReference type="SUPFAM" id="SSF46785">
    <property type="entry name" value="Winged helix' DNA-binding domain"/>
    <property type="match status" value="1"/>
</dbReference>
<name>A0A5Q2RSJ5_9ACTN</name>
<feature type="domain" description="HTH marR-type" evidence="1">
    <location>
        <begin position="1"/>
        <end position="129"/>
    </location>
</feature>
<organism evidence="2 3">
    <name type="scientific">Actinomarinicola tropica</name>
    <dbReference type="NCBI Taxonomy" id="2789776"/>
    <lineage>
        <taxon>Bacteria</taxon>
        <taxon>Bacillati</taxon>
        <taxon>Actinomycetota</taxon>
        <taxon>Acidimicrobiia</taxon>
        <taxon>Acidimicrobiales</taxon>
        <taxon>Iamiaceae</taxon>
        <taxon>Actinomarinicola</taxon>
    </lineage>
</organism>
<dbReference type="PRINTS" id="PR00598">
    <property type="entry name" value="HTHMARR"/>
</dbReference>
<protein>
    <submittedName>
        <fullName evidence="2">MarR family transcriptional regulator</fullName>
    </submittedName>
</protein>
<evidence type="ECO:0000313" key="3">
    <source>
        <dbReference type="Proteomes" id="UP000334019"/>
    </source>
</evidence>
<dbReference type="EMBL" id="CP045851">
    <property type="protein sequence ID" value="QGG97157.1"/>
    <property type="molecule type" value="Genomic_DNA"/>
</dbReference>
<dbReference type="KEGG" id="atq:GH723_15960"/>
<dbReference type="Proteomes" id="UP000334019">
    <property type="component" value="Chromosome"/>
</dbReference>
<dbReference type="InterPro" id="IPR036390">
    <property type="entry name" value="WH_DNA-bd_sf"/>
</dbReference>
<keyword evidence="3" id="KW-1185">Reference proteome</keyword>
<dbReference type="InterPro" id="IPR036388">
    <property type="entry name" value="WH-like_DNA-bd_sf"/>
</dbReference>
<dbReference type="PANTHER" id="PTHR33164:SF99">
    <property type="entry name" value="MARR FAMILY REGULATORY PROTEIN"/>
    <property type="match status" value="1"/>
</dbReference>
<dbReference type="SMART" id="SM00347">
    <property type="entry name" value="HTH_MARR"/>
    <property type="match status" value="1"/>
</dbReference>
<dbReference type="Gene3D" id="1.10.10.10">
    <property type="entry name" value="Winged helix-like DNA-binding domain superfamily/Winged helix DNA-binding domain"/>
    <property type="match status" value="1"/>
</dbReference>
<proteinExistence type="predicted"/>